<dbReference type="SUPFAM" id="SSF48726">
    <property type="entry name" value="Immunoglobulin"/>
    <property type="match status" value="1"/>
</dbReference>
<keyword evidence="5 10" id="KW-0472">Membrane</keyword>
<accession>A0AAD8FQA3</accession>
<dbReference type="SMART" id="SM00409">
    <property type="entry name" value="IG"/>
    <property type="match status" value="1"/>
</dbReference>
<keyword evidence="7" id="KW-0325">Glycoprotein</keyword>
<keyword evidence="12" id="KW-0407">Ion channel</keyword>
<dbReference type="GO" id="GO:0001518">
    <property type="term" value="C:voltage-gated sodium channel complex"/>
    <property type="evidence" value="ECO:0007669"/>
    <property type="project" value="TreeGrafter"/>
</dbReference>
<keyword evidence="12" id="KW-0406">Ion transport</keyword>
<proteinExistence type="predicted"/>
<comment type="caution">
    <text evidence="12">The sequence shown here is derived from an EMBL/GenBank/DDBJ whole genome shotgun (WGS) entry which is preliminary data.</text>
</comment>
<dbReference type="PANTHER" id="PTHR13869">
    <property type="entry name" value="MYELIN P0 RELATED"/>
    <property type="match status" value="1"/>
</dbReference>
<evidence type="ECO:0000256" key="1">
    <source>
        <dbReference type="ARBA" id="ARBA00004479"/>
    </source>
</evidence>
<feature type="compositionally biased region" description="Polar residues" evidence="9">
    <location>
        <begin position="210"/>
        <end position="219"/>
    </location>
</feature>
<evidence type="ECO:0000256" key="8">
    <source>
        <dbReference type="ARBA" id="ARBA00023319"/>
    </source>
</evidence>
<name>A0AAD8FQA3_ACIOX</name>
<evidence type="ECO:0000313" key="12">
    <source>
        <dbReference type="EMBL" id="KAK1147725.1"/>
    </source>
</evidence>
<organism evidence="12 13">
    <name type="scientific">Acipenser oxyrinchus oxyrinchus</name>
    <dbReference type="NCBI Taxonomy" id="40147"/>
    <lineage>
        <taxon>Eukaryota</taxon>
        <taxon>Metazoa</taxon>
        <taxon>Chordata</taxon>
        <taxon>Craniata</taxon>
        <taxon>Vertebrata</taxon>
        <taxon>Euteleostomi</taxon>
        <taxon>Actinopterygii</taxon>
        <taxon>Chondrostei</taxon>
        <taxon>Acipenseriformes</taxon>
        <taxon>Acipenseridae</taxon>
        <taxon>Acipenser</taxon>
    </lineage>
</organism>
<evidence type="ECO:0000256" key="4">
    <source>
        <dbReference type="ARBA" id="ARBA00022989"/>
    </source>
</evidence>
<evidence type="ECO:0000256" key="9">
    <source>
        <dbReference type="SAM" id="MobiDB-lite"/>
    </source>
</evidence>
<feature type="domain" description="Ig-like" evidence="11">
    <location>
        <begin position="36"/>
        <end position="155"/>
    </location>
</feature>
<dbReference type="PROSITE" id="PS50835">
    <property type="entry name" value="IG_LIKE"/>
    <property type="match status" value="1"/>
</dbReference>
<evidence type="ECO:0000256" key="10">
    <source>
        <dbReference type="SAM" id="Phobius"/>
    </source>
</evidence>
<evidence type="ECO:0000256" key="7">
    <source>
        <dbReference type="ARBA" id="ARBA00023180"/>
    </source>
</evidence>
<dbReference type="InterPro" id="IPR013783">
    <property type="entry name" value="Ig-like_fold"/>
</dbReference>
<evidence type="ECO:0000256" key="6">
    <source>
        <dbReference type="ARBA" id="ARBA00023157"/>
    </source>
</evidence>
<gene>
    <name evidence="12" type="primary">SCN4B</name>
    <name evidence="12" type="ORF">AOXY_G35477</name>
</gene>
<keyword evidence="12" id="KW-0813">Transport</keyword>
<dbReference type="EMBL" id="JAGXEW010000103">
    <property type="protein sequence ID" value="KAK1147725.1"/>
    <property type="molecule type" value="Genomic_DNA"/>
</dbReference>
<keyword evidence="8" id="KW-0393">Immunoglobulin domain</keyword>
<evidence type="ECO:0000256" key="3">
    <source>
        <dbReference type="ARBA" id="ARBA00022729"/>
    </source>
</evidence>
<dbReference type="Gene3D" id="2.60.40.10">
    <property type="entry name" value="Immunoglobulins"/>
    <property type="match status" value="1"/>
</dbReference>
<keyword evidence="13" id="KW-1185">Reference proteome</keyword>
<dbReference type="InterPro" id="IPR013106">
    <property type="entry name" value="Ig_V-set"/>
</dbReference>
<keyword evidence="4 10" id="KW-1133">Transmembrane helix</keyword>
<dbReference type="Proteomes" id="UP001230051">
    <property type="component" value="Unassembled WGS sequence"/>
</dbReference>
<protein>
    <submittedName>
        <fullName evidence="12">Sodium channel subunit beta-4 isoform X1</fullName>
    </submittedName>
</protein>
<dbReference type="InterPro" id="IPR000920">
    <property type="entry name" value="Myelin_P0-rel"/>
</dbReference>
<dbReference type="GO" id="GO:0086002">
    <property type="term" value="P:cardiac muscle cell action potential involved in contraction"/>
    <property type="evidence" value="ECO:0007669"/>
    <property type="project" value="TreeGrafter"/>
</dbReference>
<dbReference type="GO" id="GO:0044325">
    <property type="term" value="F:transmembrane transporter binding"/>
    <property type="evidence" value="ECO:0007669"/>
    <property type="project" value="TreeGrafter"/>
</dbReference>
<evidence type="ECO:0000313" key="13">
    <source>
        <dbReference type="Proteomes" id="UP001230051"/>
    </source>
</evidence>
<evidence type="ECO:0000256" key="2">
    <source>
        <dbReference type="ARBA" id="ARBA00022692"/>
    </source>
</evidence>
<dbReference type="GO" id="GO:0060307">
    <property type="term" value="P:regulation of ventricular cardiac muscle cell membrane repolarization"/>
    <property type="evidence" value="ECO:0007669"/>
    <property type="project" value="TreeGrafter"/>
</dbReference>
<dbReference type="InterPro" id="IPR036179">
    <property type="entry name" value="Ig-like_dom_sf"/>
</dbReference>
<evidence type="ECO:0000256" key="5">
    <source>
        <dbReference type="ARBA" id="ARBA00023136"/>
    </source>
</evidence>
<keyword evidence="2 10" id="KW-0812">Transmembrane</keyword>
<feature type="region of interest" description="Disordered" evidence="9">
    <location>
        <begin position="210"/>
        <end position="234"/>
    </location>
</feature>
<keyword evidence="6" id="KW-1015">Disulfide bond</keyword>
<sequence>MKAGRTGSLLWSWVQPEEWIFKGLLLTLLLGVCWSPGAHSLEVSVGKIPSLEALNGSDVLLPCTFSSCIGFEDLLFRWSYNRNGTLELMLEATIKGPGYEPRIVFSDYRVQFAGTSKSNNISIILLNVDFEDSGQYICYAKNPKEKNRVHRATYTLLVVSELKVVDKTLTTIIASVVGGLIGFLVVFLLGKKLILFAIAKSRERKECLVSSSGIDNTENGPTGTKSKTKPTPKA</sequence>
<feature type="transmembrane region" description="Helical" evidence="10">
    <location>
        <begin position="169"/>
        <end position="190"/>
    </location>
</feature>
<reference evidence="12" key="1">
    <citation type="submission" date="2022-02" db="EMBL/GenBank/DDBJ databases">
        <title>Atlantic sturgeon de novo genome assembly.</title>
        <authorList>
            <person name="Stock M."/>
            <person name="Klopp C."/>
            <person name="Guiguen Y."/>
            <person name="Cabau C."/>
            <person name="Parinello H."/>
            <person name="Santidrian Yebra-Pimentel E."/>
            <person name="Kuhl H."/>
            <person name="Dirks R.P."/>
            <person name="Guessner J."/>
            <person name="Wuertz S."/>
            <person name="Du K."/>
            <person name="Schartl M."/>
        </authorList>
    </citation>
    <scope>NUCLEOTIDE SEQUENCE</scope>
    <source>
        <strain evidence="12">STURGEONOMICS-FGT-2020</strain>
        <tissue evidence="12">Whole blood</tissue>
    </source>
</reference>
<dbReference type="AlphaFoldDB" id="A0AAD8FQA3"/>
<dbReference type="PANTHER" id="PTHR13869:SF14">
    <property type="entry name" value="SODIUM CHANNEL SUBUNIT BETA-4"/>
    <property type="match status" value="1"/>
</dbReference>
<dbReference type="InterPro" id="IPR007110">
    <property type="entry name" value="Ig-like_dom"/>
</dbReference>
<dbReference type="GO" id="GO:0017080">
    <property type="term" value="F:sodium channel regulator activity"/>
    <property type="evidence" value="ECO:0007669"/>
    <property type="project" value="TreeGrafter"/>
</dbReference>
<evidence type="ECO:0000259" key="11">
    <source>
        <dbReference type="PROSITE" id="PS50835"/>
    </source>
</evidence>
<keyword evidence="3" id="KW-0732">Signal</keyword>
<dbReference type="GO" id="GO:0034220">
    <property type="term" value="P:monoatomic ion transmembrane transport"/>
    <property type="evidence" value="ECO:0007669"/>
    <property type="project" value="UniProtKB-KW"/>
</dbReference>
<dbReference type="Pfam" id="PF07686">
    <property type="entry name" value="V-set"/>
    <property type="match status" value="1"/>
</dbReference>
<dbReference type="InterPro" id="IPR003599">
    <property type="entry name" value="Ig_sub"/>
</dbReference>
<comment type="subcellular location">
    <subcellularLocation>
        <location evidence="1">Membrane</location>
        <topology evidence="1">Single-pass type I membrane protein</topology>
    </subcellularLocation>
</comment>